<feature type="domain" description="HTH myb-type" evidence="6">
    <location>
        <begin position="87"/>
        <end position="133"/>
    </location>
</feature>
<dbReference type="Gene3D" id="1.10.10.60">
    <property type="entry name" value="Homeodomain-like"/>
    <property type="match status" value="1"/>
</dbReference>
<accession>A0AAV9LFW8</accession>
<sequence>MITVRTCNSSLWTREEDKIFENILAIYFNNNNLLMKMEEDHYNILLEDIDVIDSGGAPLPNYLETQSNANKNMKVDVGWRRGTPLIEEEHRSFLWGLDIYGKGDWRSISRHCVIKRTTMQLATHAQKYFKRIEANKKGNRRARAKPILNVVDMIGPACKGSQAVENTRNDSMCPRESTNAEQMTAVVGGELSGKNAFVNVESSSGTSSHPISRIGSELKALLSHPMDEDNDVS</sequence>
<dbReference type="PROSITE" id="PS51294">
    <property type="entry name" value="HTH_MYB"/>
    <property type="match status" value="1"/>
</dbReference>
<keyword evidence="5" id="KW-0539">Nucleus</keyword>
<evidence type="ECO:0000256" key="2">
    <source>
        <dbReference type="ARBA" id="ARBA00023015"/>
    </source>
</evidence>
<dbReference type="InterPro" id="IPR009057">
    <property type="entry name" value="Homeodomain-like_sf"/>
</dbReference>
<evidence type="ECO:0000256" key="4">
    <source>
        <dbReference type="ARBA" id="ARBA00023163"/>
    </source>
</evidence>
<dbReference type="EMBL" id="JAWPEI010000006">
    <property type="protein sequence ID" value="KAK4724353.1"/>
    <property type="molecule type" value="Genomic_DNA"/>
</dbReference>
<evidence type="ECO:0000256" key="1">
    <source>
        <dbReference type="ARBA" id="ARBA00004123"/>
    </source>
</evidence>
<organism evidence="7 8">
    <name type="scientific">Solanum pinnatisectum</name>
    <name type="common">tansyleaf nightshade</name>
    <dbReference type="NCBI Taxonomy" id="50273"/>
    <lineage>
        <taxon>Eukaryota</taxon>
        <taxon>Viridiplantae</taxon>
        <taxon>Streptophyta</taxon>
        <taxon>Embryophyta</taxon>
        <taxon>Tracheophyta</taxon>
        <taxon>Spermatophyta</taxon>
        <taxon>Magnoliopsida</taxon>
        <taxon>eudicotyledons</taxon>
        <taxon>Gunneridae</taxon>
        <taxon>Pentapetalae</taxon>
        <taxon>asterids</taxon>
        <taxon>lamiids</taxon>
        <taxon>Solanales</taxon>
        <taxon>Solanaceae</taxon>
        <taxon>Solanoideae</taxon>
        <taxon>Solaneae</taxon>
        <taxon>Solanum</taxon>
    </lineage>
</organism>
<dbReference type="NCBIfam" id="TIGR01557">
    <property type="entry name" value="myb_SHAQKYF"/>
    <property type="match status" value="1"/>
</dbReference>
<evidence type="ECO:0000256" key="5">
    <source>
        <dbReference type="ARBA" id="ARBA00023242"/>
    </source>
</evidence>
<evidence type="ECO:0000259" key="6">
    <source>
        <dbReference type="PROSITE" id="PS51294"/>
    </source>
</evidence>
<dbReference type="AlphaFoldDB" id="A0AAV9LFW8"/>
<dbReference type="InterPro" id="IPR052245">
    <property type="entry name" value="Plant_Stress_Dev_TF"/>
</dbReference>
<reference evidence="7 8" key="1">
    <citation type="submission" date="2023-10" db="EMBL/GenBank/DDBJ databases">
        <title>Genome-Wide Identification Analysis in wild type Solanum Pinnatisectum Reveals Some Genes Defensing Phytophthora Infestans.</title>
        <authorList>
            <person name="Sun C."/>
        </authorList>
    </citation>
    <scope>NUCLEOTIDE SEQUENCE [LARGE SCALE GENOMIC DNA]</scope>
    <source>
        <strain evidence="7">LQN</strain>
        <tissue evidence="7">Leaf</tissue>
    </source>
</reference>
<dbReference type="SUPFAM" id="SSF46689">
    <property type="entry name" value="Homeodomain-like"/>
    <property type="match status" value="1"/>
</dbReference>
<dbReference type="GO" id="GO:0009751">
    <property type="term" value="P:response to salicylic acid"/>
    <property type="evidence" value="ECO:0007669"/>
    <property type="project" value="TreeGrafter"/>
</dbReference>
<keyword evidence="3" id="KW-0238">DNA-binding</keyword>
<dbReference type="GO" id="GO:0006355">
    <property type="term" value="P:regulation of DNA-templated transcription"/>
    <property type="evidence" value="ECO:0007669"/>
    <property type="project" value="UniProtKB-ARBA"/>
</dbReference>
<dbReference type="GO" id="GO:0009739">
    <property type="term" value="P:response to gibberellin"/>
    <property type="evidence" value="ECO:0007669"/>
    <property type="project" value="TreeGrafter"/>
</dbReference>
<dbReference type="PANTHER" id="PTHR44191:SF73">
    <property type="entry name" value="I-BOX BINDING FACTOR"/>
    <property type="match status" value="1"/>
</dbReference>
<keyword evidence="4" id="KW-0804">Transcription</keyword>
<dbReference type="InterPro" id="IPR001005">
    <property type="entry name" value="SANT/Myb"/>
</dbReference>
<dbReference type="Proteomes" id="UP001311915">
    <property type="component" value="Unassembled WGS sequence"/>
</dbReference>
<comment type="subcellular location">
    <subcellularLocation>
        <location evidence="1">Nucleus</location>
    </subcellularLocation>
</comment>
<comment type="caution">
    <text evidence="7">The sequence shown here is derived from an EMBL/GenBank/DDBJ whole genome shotgun (WGS) entry which is preliminary data.</text>
</comment>
<dbReference type="GO" id="GO:0000976">
    <property type="term" value="F:transcription cis-regulatory region binding"/>
    <property type="evidence" value="ECO:0007669"/>
    <property type="project" value="UniProtKB-ARBA"/>
</dbReference>
<dbReference type="CDD" id="cd00167">
    <property type="entry name" value="SANT"/>
    <property type="match status" value="1"/>
</dbReference>
<proteinExistence type="predicted"/>
<evidence type="ECO:0000313" key="8">
    <source>
        <dbReference type="Proteomes" id="UP001311915"/>
    </source>
</evidence>
<evidence type="ECO:0000313" key="7">
    <source>
        <dbReference type="EMBL" id="KAK4724353.1"/>
    </source>
</evidence>
<name>A0AAV9LFW8_9SOLN</name>
<dbReference type="InterPro" id="IPR017930">
    <property type="entry name" value="Myb_dom"/>
</dbReference>
<keyword evidence="2" id="KW-0805">Transcription regulation</keyword>
<dbReference type="InterPro" id="IPR006447">
    <property type="entry name" value="Myb_dom_plants"/>
</dbReference>
<keyword evidence="8" id="KW-1185">Reference proteome</keyword>
<evidence type="ECO:0000256" key="3">
    <source>
        <dbReference type="ARBA" id="ARBA00023125"/>
    </source>
</evidence>
<dbReference type="GO" id="GO:0005634">
    <property type="term" value="C:nucleus"/>
    <property type="evidence" value="ECO:0007669"/>
    <property type="project" value="UniProtKB-SubCell"/>
</dbReference>
<protein>
    <recommendedName>
        <fullName evidence="6">HTH myb-type domain-containing protein</fullName>
    </recommendedName>
</protein>
<gene>
    <name evidence="7" type="ORF">R3W88_027132</name>
</gene>
<dbReference type="GO" id="GO:0010597">
    <property type="term" value="P:green leaf volatile biosynthetic process"/>
    <property type="evidence" value="ECO:0007669"/>
    <property type="project" value="UniProtKB-ARBA"/>
</dbReference>
<dbReference type="PANTHER" id="PTHR44191">
    <property type="entry name" value="TRANSCRIPTION FACTOR KUA1"/>
    <property type="match status" value="1"/>
</dbReference>